<dbReference type="SUPFAM" id="SSF141868">
    <property type="entry name" value="EAL domain-like"/>
    <property type="match status" value="1"/>
</dbReference>
<evidence type="ECO:0000313" key="6">
    <source>
        <dbReference type="Proteomes" id="UP000006242"/>
    </source>
</evidence>
<dbReference type="InterPro" id="IPR029150">
    <property type="entry name" value="dCache_3"/>
</dbReference>
<keyword evidence="1" id="KW-1133">Transmembrane helix</keyword>
<dbReference type="eggNOG" id="COG5001">
    <property type="taxonomic scope" value="Bacteria"/>
</dbReference>
<sequence length="774" mass="85639">MTLRPRTFRNQLMIVLLGFVLLAELTVTIAILHRTYNQRVSQAHDTLQVANRVLDRVLNLRAEQLLATVSILTSDYGFKSAIATQDEPTQRTVLRNFGDRAHADLATLAAPSGELTTQVPRTDADLSIEPFNNVLERARRLGRASGLVMVDERPYQYVIAPVNAPRLIAWVGMGFLVDANIARNVASVTGVNVNFIVHEGERELFSTGPQNQHGDVSLEGDAFLSERHTLFDADGRQLDVALSLSRQTVLSPYYDLASSLSLVFVVTIGFSALVAIALARRLSQPVRELSEFAESVAAGQYHETPGAQGIGEFDVLSDALNDMQIAVRQRENRIRHQATHDALTGLPNRNVVRDVLYRQMNDGARVTLVRFALHGFSRINSALGYKLGDEVLKTVAGRLKNACTMAHTLGRIEGNDFLALIECSADDDEIDALVDRIRAPVEQPLYLQHTSIQLLLDIGVVRVPDHANDIESAWRRTVIARDASRQRRCATFLYQPGMDEAHQRELTIIQGIVPGIEQGEMSLVYQPKMALASARIVQAEALARWNHPTLGPISPDEFIQLAERSGQIRLVTEWVVKQVCRDLAHWHANGLSIGVAINLSADEIAQSELEATLAPLLEQCRTSEKITLEVTESALLRDPQTALQNLRALQARGARISVDDFGTGYSSLAQLKRLAPDELKIDKSFVFGLAETPADQFIVDLIIDLGHKLGLEVVAEGIENAASWRYLTHRGADLMQGYFLSRPMPADAMIAWVGEHDANRARWLNHASDPQPQQ</sequence>
<dbReference type="Pfam" id="PF00563">
    <property type="entry name" value="EAL"/>
    <property type="match status" value="1"/>
</dbReference>
<dbReference type="PROSITE" id="PS50883">
    <property type="entry name" value="EAL"/>
    <property type="match status" value="1"/>
</dbReference>
<dbReference type="RefSeq" id="WP_006915183.1">
    <property type="nucleotide sequence ID" value="NZ_AFNV02000030.1"/>
</dbReference>
<name>U2FNF7_9GAMM</name>
<dbReference type="Pfam" id="PF00672">
    <property type="entry name" value="HAMP"/>
    <property type="match status" value="1"/>
</dbReference>
<dbReference type="Pfam" id="PF00990">
    <property type="entry name" value="GGDEF"/>
    <property type="match status" value="1"/>
</dbReference>
<dbReference type="SMART" id="SM00052">
    <property type="entry name" value="EAL"/>
    <property type="match status" value="1"/>
</dbReference>
<dbReference type="CDD" id="cd01949">
    <property type="entry name" value="GGDEF"/>
    <property type="match status" value="1"/>
</dbReference>
<gene>
    <name evidence="5" type="ORF">SSPSH_003492</name>
</gene>
<dbReference type="GO" id="GO:0007165">
    <property type="term" value="P:signal transduction"/>
    <property type="evidence" value="ECO:0007669"/>
    <property type="project" value="InterPro"/>
</dbReference>
<dbReference type="InterPro" id="IPR035919">
    <property type="entry name" value="EAL_sf"/>
</dbReference>
<dbReference type="InterPro" id="IPR003660">
    <property type="entry name" value="HAMP_dom"/>
</dbReference>
<evidence type="ECO:0000259" key="2">
    <source>
        <dbReference type="PROSITE" id="PS50883"/>
    </source>
</evidence>
<feature type="transmembrane region" description="Helical" evidence="1">
    <location>
        <begin position="256"/>
        <end position="279"/>
    </location>
</feature>
<dbReference type="Pfam" id="PF14827">
    <property type="entry name" value="dCache_3"/>
    <property type="match status" value="1"/>
</dbReference>
<dbReference type="PANTHER" id="PTHR33121">
    <property type="entry name" value="CYCLIC DI-GMP PHOSPHODIESTERASE PDEF"/>
    <property type="match status" value="1"/>
</dbReference>
<proteinExistence type="predicted"/>
<dbReference type="Gene3D" id="3.30.70.270">
    <property type="match status" value="1"/>
</dbReference>
<dbReference type="CDD" id="cd01948">
    <property type="entry name" value="EAL"/>
    <property type="match status" value="1"/>
</dbReference>
<evidence type="ECO:0000259" key="3">
    <source>
        <dbReference type="PROSITE" id="PS50885"/>
    </source>
</evidence>
<dbReference type="InterPro" id="IPR043128">
    <property type="entry name" value="Rev_trsase/Diguanyl_cyclase"/>
</dbReference>
<dbReference type="Proteomes" id="UP000006242">
    <property type="component" value="Unassembled WGS sequence"/>
</dbReference>
<dbReference type="SUPFAM" id="SSF55073">
    <property type="entry name" value="Nucleotide cyclase"/>
    <property type="match status" value="1"/>
</dbReference>
<dbReference type="PROSITE" id="PS50885">
    <property type="entry name" value="HAMP"/>
    <property type="match status" value="1"/>
</dbReference>
<keyword evidence="1" id="KW-0472">Membrane</keyword>
<protein>
    <submittedName>
        <fullName evidence="5">Sensory box-GGDEF family protein</fullName>
    </submittedName>
</protein>
<evidence type="ECO:0000256" key="1">
    <source>
        <dbReference type="SAM" id="Phobius"/>
    </source>
</evidence>
<evidence type="ECO:0000259" key="4">
    <source>
        <dbReference type="PROSITE" id="PS50887"/>
    </source>
</evidence>
<dbReference type="AlphaFoldDB" id="U2FNF7"/>
<accession>U2FNF7</accession>
<dbReference type="PROSITE" id="PS50887">
    <property type="entry name" value="GGDEF"/>
    <property type="match status" value="1"/>
</dbReference>
<dbReference type="InterPro" id="IPR000160">
    <property type="entry name" value="GGDEF_dom"/>
</dbReference>
<dbReference type="SMART" id="SM00304">
    <property type="entry name" value="HAMP"/>
    <property type="match status" value="1"/>
</dbReference>
<reference evidence="5 6" key="2">
    <citation type="journal article" date="2013" name="PLoS ONE">
        <title>INDIGO - INtegrated Data Warehouse of MIcrobial GenOmes with Examples from the Red Sea Extremophiles.</title>
        <authorList>
            <person name="Alam I."/>
            <person name="Antunes A."/>
            <person name="Kamau A.A."/>
            <person name="Ba Alawi W."/>
            <person name="Kalkatawi M."/>
            <person name="Stingl U."/>
            <person name="Bajic V.B."/>
        </authorList>
    </citation>
    <scope>NUCLEOTIDE SEQUENCE [LARGE SCALE GENOMIC DNA]</scope>
    <source>
        <strain evidence="5 6">E1L3A</strain>
    </source>
</reference>
<evidence type="ECO:0000313" key="5">
    <source>
        <dbReference type="EMBL" id="ERJ17729.1"/>
    </source>
</evidence>
<dbReference type="STRING" id="1033802.SSPSH_003492"/>
<feature type="domain" description="HAMP" evidence="3">
    <location>
        <begin position="280"/>
        <end position="332"/>
    </location>
</feature>
<organism evidence="5 6">
    <name type="scientific">Salinisphaera shabanensis E1L3A</name>
    <dbReference type="NCBI Taxonomy" id="1033802"/>
    <lineage>
        <taxon>Bacteria</taxon>
        <taxon>Pseudomonadati</taxon>
        <taxon>Pseudomonadota</taxon>
        <taxon>Gammaproteobacteria</taxon>
        <taxon>Salinisphaerales</taxon>
        <taxon>Salinisphaeraceae</taxon>
        <taxon>Salinisphaera</taxon>
    </lineage>
</organism>
<feature type="domain" description="GGDEF" evidence="4">
    <location>
        <begin position="364"/>
        <end position="496"/>
    </location>
</feature>
<dbReference type="Gene3D" id="3.20.20.450">
    <property type="entry name" value="EAL domain"/>
    <property type="match status" value="1"/>
</dbReference>
<dbReference type="Gene3D" id="6.10.340.10">
    <property type="match status" value="1"/>
</dbReference>
<dbReference type="OrthoDB" id="9804951at2"/>
<dbReference type="CDD" id="cd06225">
    <property type="entry name" value="HAMP"/>
    <property type="match status" value="1"/>
</dbReference>
<dbReference type="NCBIfam" id="TIGR00254">
    <property type="entry name" value="GGDEF"/>
    <property type="match status" value="1"/>
</dbReference>
<keyword evidence="1" id="KW-0812">Transmembrane</keyword>
<dbReference type="GO" id="GO:0016020">
    <property type="term" value="C:membrane"/>
    <property type="evidence" value="ECO:0007669"/>
    <property type="project" value="InterPro"/>
</dbReference>
<feature type="domain" description="EAL" evidence="2">
    <location>
        <begin position="505"/>
        <end position="757"/>
    </location>
</feature>
<dbReference type="SMART" id="SM00267">
    <property type="entry name" value="GGDEF"/>
    <property type="match status" value="1"/>
</dbReference>
<comment type="caution">
    <text evidence="5">The sequence shown here is derived from an EMBL/GenBank/DDBJ whole genome shotgun (WGS) entry which is preliminary data.</text>
</comment>
<dbReference type="PANTHER" id="PTHR33121:SF19">
    <property type="entry name" value="CYCLIC DI-GMP PHOSPHODIESTERASE PA2567"/>
    <property type="match status" value="1"/>
</dbReference>
<dbReference type="InterPro" id="IPR001633">
    <property type="entry name" value="EAL_dom"/>
</dbReference>
<dbReference type="InterPro" id="IPR029787">
    <property type="entry name" value="Nucleotide_cyclase"/>
</dbReference>
<dbReference type="GO" id="GO:0071111">
    <property type="term" value="F:cyclic-guanylate-specific phosphodiesterase activity"/>
    <property type="evidence" value="ECO:0007669"/>
    <property type="project" value="InterPro"/>
</dbReference>
<keyword evidence="6" id="KW-1185">Reference proteome</keyword>
<feature type="transmembrane region" description="Helical" evidence="1">
    <location>
        <begin position="12"/>
        <end position="32"/>
    </location>
</feature>
<dbReference type="InterPro" id="IPR050706">
    <property type="entry name" value="Cyclic-di-GMP_PDE-like"/>
</dbReference>
<dbReference type="EMBL" id="AFNV02000030">
    <property type="protein sequence ID" value="ERJ17729.1"/>
    <property type="molecule type" value="Genomic_DNA"/>
</dbReference>
<reference evidence="5 6" key="1">
    <citation type="journal article" date="2011" name="J. Bacteriol.">
        <title>Genome sequence of Salinisphaera shabanensis, a gammaproteobacterium from the harsh, variable environment of the brine-seawater interface of the Shaban Deep in the Red Sea.</title>
        <authorList>
            <person name="Antunes A."/>
            <person name="Alam I."/>
            <person name="Bajic V.B."/>
            <person name="Stingl U."/>
        </authorList>
    </citation>
    <scope>NUCLEOTIDE SEQUENCE [LARGE SCALE GENOMIC DNA]</scope>
    <source>
        <strain evidence="5 6">E1L3A</strain>
    </source>
</reference>